<evidence type="ECO:0000256" key="6">
    <source>
        <dbReference type="SAM" id="Phobius"/>
    </source>
</evidence>
<gene>
    <name evidence="8" type="ORF">EF096_18670</name>
</gene>
<dbReference type="PANTHER" id="PTHR32322:SF2">
    <property type="entry name" value="EAMA DOMAIN-CONTAINING PROTEIN"/>
    <property type="match status" value="1"/>
</dbReference>
<dbReference type="EMBL" id="RKKU01000036">
    <property type="protein sequence ID" value="ROZ80871.1"/>
    <property type="molecule type" value="Genomic_DNA"/>
</dbReference>
<protein>
    <submittedName>
        <fullName evidence="8">DMT family transporter</fullName>
    </submittedName>
</protein>
<feature type="transmembrane region" description="Helical" evidence="6">
    <location>
        <begin position="118"/>
        <end position="137"/>
    </location>
</feature>
<evidence type="ECO:0000256" key="2">
    <source>
        <dbReference type="ARBA" id="ARBA00007362"/>
    </source>
</evidence>
<evidence type="ECO:0000256" key="4">
    <source>
        <dbReference type="ARBA" id="ARBA00022989"/>
    </source>
</evidence>
<evidence type="ECO:0000256" key="1">
    <source>
        <dbReference type="ARBA" id="ARBA00004141"/>
    </source>
</evidence>
<feature type="domain" description="EamA" evidence="7">
    <location>
        <begin position="147"/>
        <end position="278"/>
    </location>
</feature>
<comment type="caution">
    <text evidence="8">The sequence shown here is derived from an EMBL/GenBank/DDBJ whole genome shotgun (WGS) entry which is preliminary data.</text>
</comment>
<reference evidence="8 9" key="1">
    <citation type="submission" date="2018-11" db="EMBL/GenBank/DDBJ databases">
        <authorList>
            <person name="Jang G.I."/>
            <person name="Hwang C.Y."/>
        </authorList>
    </citation>
    <scope>NUCLEOTIDE SEQUENCE [LARGE SCALE GENOMIC DNA]</scope>
    <source>
        <strain evidence="8 9">SSM26</strain>
    </source>
</reference>
<proteinExistence type="inferred from homology"/>
<dbReference type="Proteomes" id="UP000275199">
    <property type="component" value="Unassembled WGS sequence"/>
</dbReference>
<dbReference type="Pfam" id="PF00892">
    <property type="entry name" value="EamA"/>
    <property type="match status" value="2"/>
</dbReference>
<evidence type="ECO:0000313" key="8">
    <source>
        <dbReference type="EMBL" id="ROZ80871.1"/>
    </source>
</evidence>
<feature type="transmembrane region" description="Helical" evidence="6">
    <location>
        <begin position="7"/>
        <end position="26"/>
    </location>
</feature>
<dbReference type="SUPFAM" id="SSF103481">
    <property type="entry name" value="Multidrug resistance efflux transporter EmrE"/>
    <property type="match status" value="2"/>
</dbReference>
<feature type="transmembrane region" description="Helical" evidence="6">
    <location>
        <begin position="149"/>
        <end position="165"/>
    </location>
</feature>
<dbReference type="RefSeq" id="WP_123891253.1">
    <property type="nucleotide sequence ID" value="NZ_RKKU01000036.1"/>
</dbReference>
<keyword evidence="3 6" id="KW-0812">Transmembrane</keyword>
<feature type="transmembrane region" description="Helical" evidence="6">
    <location>
        <begin position="32"/>
        <end position="51"/>
    </location>
</feature>
<dbReference type="InterPro" id="IPR000620">
    <property type="entry name" value="EamA_dom"/>
</dbReference>
<feature type="transmembrane region" description="Helical" evidence="6">
    <location>
        <begin position="177"/>
        <end position="196"/>
    </location>
</feature>
<comment type="similarity">
    <text evidence="2">Belongs to the EamA transporter family.</text>
</comment>
<evidence type="ECO:0000259" key="7">
    <source>
        <dbReference type="Pfam" id="PF00892"/>
    </source>
</evidence>
<feature type="domain" description="EamA" evidence="7">
    <location>
        <begin position="6"/>
        <end position="133"/>
    </location>
</feature>
<keyword evidence="5 6" id="KW-0472">Membrane</keyword>
<evidence type="ECO:0000313" key="9">
    <source>
        <dbReference type="Proteomes" id="UP000275199"/>
    </source>
</evidence>
<feature type="transmembrane region" description="Helical" evidence="6">
    <location>
        <begin position="92"/>
        <end position="111"/>
    </location>
</feature>
<evidence type="ECO:0000256" key="3">
    <source>
        <dbReference type="ARBA" id="ARBA00022692"/>
    </source>
</evidence>
<keyword evidence="4 6" id="KW-1133">Transmembrane helix</keyword>
<sequence length="294" mass="31742">MLRPEWILIIATIMWGTSWVPLQAFAELGISGMPMVLASYGLIALFALPLIYRQRAAWWPQRWGLLGIILFGGWANASLLSSLSLAEDLVRVMLLFYLAPVWGVLGGWLLLRERITGLRLAALVLALIGIGVTLGVGRNTFSSMTSIDWLAVSAGLGFALNNLATRAADQVPMTSKTVAAFVGSALFAGLACLLFTERMPVLEVQVWLWIVVFAIAWLLLATLAAQYGVTHLPASKAAVLVVFELIAAVLSVAWLNDEPIGLRTWIGAGMVTLAAVMAGWPEQIPKTELARSTS</sequence>
<name>A0ABX9XD77_9PSED</name>
<feature type="transmembrane region" description="Helical" evidence="6">
    <location>
        <begin position="262"/>
        <end position="281"/>
    </location>
</feature>
<accession>A0ABX9XD77</accession>
<dbReference type="InterPro" id="IPR050638">
    <property type="entry name" value="AA-Vitamin_Transporters"/>
</dbReference>
<comment type="subcellular location">
    <subcellularLocation>
        <location evidence="1">Membrane</location>
        <topology evidence="1">Multi-pass membrane protein</topology>
    </subcellularLocation>
</comment>
<dbReference type="InterPro" id="IPR037185">
    <property type="entry name" value="EmrE-like"/>
</dbReference>
<evidence type="ECO:0000256" key="5">
    <source>
        <dbReference type="ARBA" id="ARBA00023136"/>
    </source>
</evidence>
<feature type="transmembrane region" description="Helical" evidence="6">
    <location>
        <begin position="208"/>
        <end position="225"/>
    </location>
</feature>
<feature type="transmembrane region" description="Helical" evidence="6">
    <location>
        <begin position="63"/>
        <end position="86"/>
    </location>
</feature>
<dbReference type="PANTHER" id="PTHR32322">
    <property type="entry name" value="INNER MEMBRANE TRANSPORTER"/>
    <property type="match status" value="1"/>
</dbReference>
<feature type="transmembrane region" description="Helical" evidence="6">
    <location>
        <begin position="237"/>
        <end position="256"/>
    </location>
</feature>
<organism evidence="8 9">
    <name type="scientific">Pseudomonas neustonica</name>
    <dbReference type="NCBI Taxonomy" id="2487346"/>
    <lineage>
        <taxon>Bacteria</taxon>
        <taxon>Pseudomonadati</taxon>
        <taxon>Pseudomonadota</taxon>
        <taxon>Gammaproteobacteria</taxon>
        <taxon>Pseudomonadales</taxon>
        <taxon>Pseudomonadaceae</taxon>
        <taxon>Pseudomonas</taxon>
    </lineage>
</organism>
<keyword evidence="9" id="KW-1185">Reference proteome</keyword>